<evidence type="ECO:0000313" key="3">
    <source>
        <dbReference type="Proteomes" id="UP000516349"/>
    </source>
</evidence>
<evidence type="ECO:0000256" key="1">
    <source>
        <dbReference type="SAM" id="Phobius"/>
    </source>
</evidence>
<dbReference type="Pfam" id="PF05437">
    <property type="entry name" value="AzlD"/>
    <property type="match status" value="1"/>
</dbReference>
<keyword evidence="1" id="KW-0812">Transmembrane</keyword>
<protein>
    <submittedName>
        <fullName evidence="2">Branched-chain amino acid transport protein</fullName>
    </submittedName>
</protein>
<organism evidence="2 3">
    <name type="scientific">Entomobacter blattae</name>
    <dbReference type="NCBI Taxonomy" id="2762277"/>
    <lineage>
        <taxon>Bacteria</taxon>
        <taxon>Pseudomonadati</taxon>
        <taxon>Pseudomonadota</taxon>
        <taxon>Alphaproteobacteria</taxon>
        <taxon>Acetobacterales</taxon>
        <taxon>Acetobacteraceae</taxon>
        <taxon>Entomobacter</taxon>
    </lineage>
</organism>
<dbReference type="Proteomes" id="UP000516349">
    <property type="component" value="Chromosome"/>
</dbReference>
<gene>
    <name evidence="2" type="ORF">JGUZn3_11800</name>
</gene>
<sequence>MPQEIFLLIVIFSMMVITFAIRLIPLHIRPEKMPGYINAIIEYIPAAVISSITVPALFLTKNENFTLYNANILAAIPVLLTAWYSKNLILSVIVGVLFHVILTRFLF</sequence>
<feature type="transmembrane region" description="Helical" evidence="1">
    <location>
        <begin position="36"/>
        <end position="59"/>
    </location>
</feature>
<dbReference type="AlphaFoldDB" id="A0A7H1NRJ6"/>
<dbReference type="KEGG" id="ebla:JGUZn3_11800"/>
<keyword evidence="1" id="KW-0472">Membrane</keyword>
<keyword evidence="1" id="KW-1133">Transmembrane helix</keyword>
<dbReference type="RefSeq" id="WP_203412682.1">
    <property type="nucleotide sequence ID" value="NZ_CP060244.1"/>
</dbReference>
<name>A0A7H1NRJ6_9PROT</name>
<feature type="transmembrane region" description="Helical" evidence="1">
    <location>
        <begin position="6"/>
        <end position="24"/>
    </location>
</feature>
<evidence type="ECO:0000313" key="2">
    <source>
        <dbReference type="EMBL" id="QNT78406.1"/>
    </source>
</evidence>
<accession>A0A7H1NRJ6</accession>
<dbReference type="EMBL" id="CP060244">
    <property type="protein sequence ID" value="QNT78406.1"/>
    <property type="molecule type" value="Genomic_DNA"/>
</dbReference>
<reference evidence="2 3" key="1">
    <citation type="submission" date="2020-08" db="EMBL/GenBank/DDBJ databases">
        <title>Complete genome sequence of Entomobacter blattae G55GP.</title>
        <authorList>
            <person name="Poehlein A."/>
            <person name="Guzman J."/>
            <person name="Daniel R."/>
            <person name="Vilcinskas A."/>
        </authorList>
    </citation>
    <scope>NUCLEOTIDE SEQUENCE [LARGE SCALE GENOMIC DNA]</scope>
    <source>
        <strain evidence="2 3">G55GP</strain>
    </source>
</reference>
<dbReference type="InterPro" id="IPR008407">
    <property type="entry name" value="Brnchd-chn_aa_trnsp_AzlD"/>
</dbReference>
<feature type="transmembrane region" description="Helical" evidence="1">
    <location>
        <begin position="88"/>
        <end position="106"/>
    </location>
</feature>
<feature type="transmembrane region" description="Helical" evidence="1">
    <location>
        <begin position="65"/>
        <end position="83"/>
    </location>
</feature>
<keyword evidence="3" id="KW-1185">Reference proteome</keyword>
<proteinExistence type="predicted"/>